<dbReference type="GO" id="GO:0008270">
    <property type="term" value="F:zinc ion binding"/>
    <property type="evidence" value="ECO:0007669"/>
    <property type="project" value="InterPro"/>
</dbReference>
<evidence type="ECO:0000256" key="3">
    <source>
        <dbReference type="ARBA" id="ARBA00023242"/>
    </source>
</evidence>
<evidence type="ECO:0000256" key="4">
    <source>
        <dbReference type="SAM" id="MobiDB-lite"/>
    </source>
</evidence>
<gene>
    <name evidence="6" type="ORF">B0I36DRAFT_315233</name>
</gene>
<dbReference type="InterPro" id="IPR051127">
    <property type="entry name" value="Fungal_SecMet_Regulators"/>
</dbReference>
<dbReference type="AlphaFoldDB" id="A0A9P8YHE2"/>
<evidence type="ECO:0000313" key="7">
    <source>
        <dbReference type="Proteomes" id="UP000756346"/>
    </source>
</evidence>
<dbReference type="Proteomes" id="UP000756346">
    <property type="component" value="Unassembled WGS sequence"/>
</dbReference>
<evidence type="ECO:0000256" key="1">
    <source>
        <dbReference type="ARBA" id="ARBA00023015"/>
    </source>
</evidence>
<dbReference type="OrthoDB" id="4064873at2759"/>
<dbReference type="PANTHER" id="PTHR47424:SF9">
    <property type="entry name" value="TAH-2"/>
    <property type="match status" value="1"/>
</dbReference>
<dbReference type="InterPro" id="IPR007219">
    <property type="entry name" value="XnlR_reg_dom"/>
</dbReference>
<dbReference type="GeneID" id="70182408"/>
<feature type="region of interest" description="Disordered" evidence="4">
    <location>
        <begin position="598"/>
        <end position="652"/>
    </location>
</feature>
<name>A0A9P8YHE2_9PEZI</name>
<feature type="domain" description="Xylanolytic transcriptional activator regulatory" evidence="5">
    <location>
        <begin position="140"/>
        <end position="321"/>
    </location>
</feature>
<dbReference type="GO" id="GO:0000435">
    <property type="term" value="P:positive regulation of transcription from RNA polymerase II promoter by galactose"/>
    <property type="evidence" value="ECO:0007669"/>
    <property type="project" value="TreeGrafter"/>
</dbReference>
<dbReference type="RefSeq" id="XP_046017109.1">
    <property type="nucleotide sequence ID" value="XM_046152862.1"/>
</dbReference>
<dbReference type="CDD" id="cd12148">
    <property type="entry name" value="fungal_TF_MHR"/>
    <property type="match status" value="1"/>
</dbReference>
<organism evidence="6 7">
    <name type="scientific">Microdochium trichocladiopsis</name>
    <dbReference type="NCBI Taxonomy" id="1682393"/>
    <lineage>
        <taxon>Eukaryota</taxon>
        <taxon>Fungi</taxon>
        <taxon>Dikarya</taxon>
        <taxon>Ascomycota</taxon>
        <taxon>Pezizomycotina</taxon>
        <taxon>Sordariomycetes</taxon>
        <taxon>Xylariomycetidae</taxon>
        <taxon>Xylariales</taxon>
        <taxon>Microdochiaceae</taxon>
        <taxon>Microdochium</taxon>
    </lineage>
</organism>
<comment type="caution">
    <text evidence="6">The sequence shown here is derived from an EMBL/GenBank/DDBJ whole genome shotgun (WGS) entry which is preliminary data.</text>
</comment>
<dbReference type="GO" id="GO:0006351">
    <property type="term" value="P:DNA-templated transcription"/>
    <property type="evidence" value="ECO:0007669"/>
    <property type="project" value="InterPro"/>
</dbReference>
<evidence type="ECO:0000259" key="5">
    <source>
        <dbReference type="Pfam" id="PF04082"/>
    </source>
</evidence>
<proteinExistence type="predicted"/>
<evidence type="ECO:0000256" key="2">
    <source>
        <dbReference type="ARBA" id="ARBA00023163"/>
    </source>
</evidence>
<protein>
    <recommendedName>
        <fullName evidence="5">Xylanolytic transcriptional activator regulatory domain-containing protein</fullName>
    </recommendedName>
</protein>
<feature type="compositionally biased region" description="Polar residues" evidence="4">
    <location>
        <begin position="624"/>
        <end position="652"/>
    </location>
</feature>
<evidence type="ECO:0000313" key="6">
    <source>
        <dbReference type="EMBL" id="KAH7037988.1"/>
    </source>
</evidence>
<dbReference type="GO" id="GO:0000981">
    <property type="term" value="F:DNA-binding transcription factor activity, RNA polymerase II-specific"/>
    <property type="evidence" value="ECO:0007669"/>
    <property type="project" value="TreeGrafter"/>
</dbReference>
<keyword evidence="3" id="KW-0539">Nucleus</keyword>
<keyword evidence="1" id="KW-0805">Transcription regulation</keyword>
<sequence length="713" mass="79418">MPPVCEPLWVPIEPTPMRSEESRPAKRHCVLYEVRDDEAEVDTESRDSQSSSGLDTSVLLQSRMIETSEDQGRVIYVGDTATLAYLQVVRMLFATFLGDDSEFTNDRARHTILEKKVSSLSSTRHSSILPDRATTEALVESFFVHTVGFVDLFDRGSFLESVGYCFINPLAVSPAFLSQLYLVLAIGLILADRDDTTTHGGLLIAKLHAQSHVYAESFFRNARGLADFRPDFESANTSTVEILLLIALWKLTSWRRDSAHHYLSIAAHSAYALGLHQEANDVLFPLLERRKRRKLWRSLLIFDSFLGAAGLGRPLVIVHEDYPSLKAGESSSQPHLECSVPSPFEHTHNLAAQAAAKTSRILAMVLRKQYARQRLSTTAATGLVSTFEDWNRSLPDLLHWRRLQDDNLDRAHGIAVLHTNVFQLNAIILLTRPFHLFHMKSVLPESREAKAKQFRAPRGLRNLSRSCVEASYHLLYLVHVAHERKLLTRCSPFAIHPTFTAALITLTNDFAPLYRAPDSETLFRHVRSVLSFCAEQDYQAQRYLEIVDHFHSSIRLKLSLRKGPLLEPGSHSISTAMHNKDCDPLFTLSRHGQANHTVVSAQTANRVSSPPAPRNQLRIHGKGSATQPSPEGNMPVNSGGTGSTATLDANGTTAEAGTMGDVSFFFTDLYTSNAQPIGSDTIAAASMYTTTAYMHPQWSHERTSRGGPHPQQL</sequence>
<reference evidence="6" key="1">
    <citation type="journal article" date="2021" name="Nat. Commun.">
        <title>Genetic determinants of endophytism in the Arabidopsis root mycobiome.</title>
        <authorList>
            <person name="Mesny F."/>
            <person name="Miyauchi S."/>
            <person name="Thiergart T."/>
            <person name="Pickel B."/>
            <person name="Atanasova L."/>
            <person name="Karlsson M."/>
            <person name="Huettel B."/>
            <person name="Barry K.W."/>
            <person name="Haridas S."/>
            <person name="Chen C."/>
            <person name="Bauer D."/>
            <person name="Andreopoulos W."/>
            <person name="Pangilinan J."/>
            <person name="LaButti K."/>
            <person name="Riley R."/>
            <person name="Lipzen A."/>
            <person name="Clum A."/>
            <person name="Drula E."/>
            <person name="Henrissat B."/>
            <person name="Kohler A."/>
            <person name="Grigoriev I.V."/>
            <person name="Martin F.M."/>
            <person name="Hacquard S."/>
        </authorList>
    </citation>
    <scope>NUCLEOTIDE SEQUENCE</scope>
    <source>
        <strain evidence="6">MPI-CAGE-CH-0230</strain>
    </source>
</reference>
<keyword evidence="7" id="KW-1185">Reference proteome</keyword>
<dbReference type="Pfam" id="PF04082">
    <property type="entry name" value="Fungal_trans"/>
    <property type="match status" value="1"/>
</dbReference>
<feature type="compositionally biased region" description="Polar residues" evidence="4">
    <location>
        <begin position="598"/>
        <end position="608"/>
    </location>
</feature>
<dbReference type="EMBL" id="JAGTJQ010000002">
    <property type="protein sequence ID" value="KAH7037988.1"/>
    <property type="molecule type" value="Genomic_DNA"/>
</dbReference>
<dbReference type="PANTHER" id="PTHR47424">
    <property type="entry name" value="REGULATORY PROTEIN GAL4"/>
    <property type="match status" value="1"/>
</dbReference>
<dbReference type="GO" id="GO:0005634">
    <property type="term" value="C:nucleus"/>
    <property type="evidence" value="ECO:0007669"/>
    <property type="project" value="TreeGrafter"/>
</dbReference>
<accession>A0A9P8YHE2</accession>
<keyword evidence="2" id="KW-0804">Transcription</keyword>
<dbReference type="GO" id="GO:0000978">
    <property type="term" value="F:RNA polymerase II cis-regulatory region sequence-specific DNA binding"/>
    <property type="evidence" value="ECO:0007669"/>
    <property type="project" value="TreeGrafter"/>
</dbReference>